<feature type="transmembrane region" description="Helical" evidence="5">
    <location>
        <begin position="293"/>
        <end position="309"/>
    </location>
</feature>
<dbReference type="InterPro" id="IPR004837">
    <property type="entry name" value="NaCa_Exmemb"/>
</dbReference>
<sequence>MLSEMGALFVMLLVILLAAEVFTNALEHLGEKLKISEGVTGSLFAAVGTALPETLVPLLAIFGGRGTGNAEVSEEIGVGAILGAPLMLSTLSVFLMALFALKKRGASGHLTPEKTGLKRDLNYFLMAFGLAAVAMFVPHDVPAVRGGLSAALVLLYFVYIMQTLKASAALVKEGHATEAGGAMFLARLGLPTNWTTILLQLLGGLALLVYGAHGFIGHVEATSELLGISALLLSLMIVPIATELPEKINSILWIRKHKDTLAFGNITGAMVFQGTLLPAIGIALTPWAPQKEVLAGIAITLVAAAWLRFWAGHIKVWHLFVSGALYLSYLAISLS</sequence>
<evidence type="ECO:0000256" key="4">
    <source>
        <dbReference type="ARBA" id="ARBA00023136"/>
    </source>
</evidence>
<feature type="transmembrane region" description="Helical" evidence="5">
    <location>
        <begin position="197"/>
        <end position="219"/>
    </location>
</feature>
<dbReference type="Pfam" id="PF01699">
    <property type="entry name" value="Na_Ca_ex"/>
    <property type="match status" value="2"/>
</dbReference>
<keyword evidence="3 5" id="KW-1133">Transmembrane helix</keyword>
<gene>
    <name evidence="7" type="ORF">EBB06_09770</name>
</gene>
<accession>A0ABY0FE56</accession>
<dbReference type="InterPro" id="IPR004481">
    <property type="entry name" value="K/Na/Ca-exchanger"/>
</dbReference>
<keyword evidence="8" id="KW-1185">Reference proteome</keyword>
<protein>
    <submittedName>
        <fullName evidence="7">Sodium:calcium antiporter</fullName>
    </submittedName>
</protein>
<proteinExistence type="predicted"/>
<feature type="transmembrane region" description="Helical" evidence="5">
    <location>
        <begin position="76"/>
        <end position="101"/>
    </location>
</feature>
<evidence type="ECO:0000256" key="2">
    <source>
        <dbReference type="ARBA" id="ARBA00022692"/>
    </source>
</evidence>
<dbReference type="EMBL" id="REGR01000009">
    <property type="protein sequence ID" value="RXZ43489.1"/>
    <property type="molecule type" value="Genomic_DNA"/>
</dbReference>
<dbReference type="InterPro" id="IPR044880">
    <property type="entry name" value="NCX_ion-bd_dom_sf"/>
</dbReference>
<dbReference type="Gene3D" id="1.20.1420.30">
    <property type="entry name" value="NCX, central ion-binding region"/>
    <property type="match status" value="1"/>
</dbReference>
<evidence type="ECO:0000256" key="5">
    <source>
        <dbReference type="SAM" id="Phobius"/>
    </source>
</evidence>
<comment type="caution">
    <text evidence="7">The sequence shown here is derived from an EMBL/GenBank/DDBJ whole genome shotgun (WGS) entry which is preliminary data.</text>
</comment>
<feature type="domain" description="Sodium/calcium exchanger membrane region" evidence="6">
    <location>
        <begin position="198"/>
        <end position="334"/>
    </location>
</feature>
<dbReference type="PANTHER" id="PTHR10846:SF8">
    <property type="entry name" value="INNER MEMBRANE PROTEIN YRBG"/>
    <property type="match status" value="1"/>
</dbReference>
<feature type="transmembrane region" description="Helical" evidence="5">
    <location>
        <begin position="263"/>
        <end position="287"/>
    </location>
</feature>
<feature type="transmembrane region" description="Helical" evidence="5">
    <location>
        <begin position="225"/>
        <end position="242"/>
    </location>
</feature>
<evidence type="ECO:0000256" key="3">
    <source>
        <dbReference type="ARBA" id="ARBA00022989"/>
    </source>
</evidence>
<evidence type="ECO:0000256" key="1">
    <source>
        <dbReference type="ARBA" id="ARBA00004141"/>
    </source>
</evidence>
<evidence type="ECO:0000259" key="6">
    <source>
        <dbReference type="Pfam" id="PF01699"/>
    </source>
</evidence>
<evidence type="ECO:0000313" key="8">
    <source>
        <dbReference type="Proteomes" id="UP000290682"/>
    </source>
</evidence>
<comment type="subcellular location">
    <subcellularLocation>
        <location evidence="1">Membrane</location>
        <topology evidence="1">Multi-pass membrane protein</topology>
    </subcellularLocation>
</comment>
<evidence type="ECO:0000313" key="7">
    <source>
        <dbReference type="EMBL" id="RXZ43489.1"/>
    </source>
</evidence>
<dbReference type="PANTHER" id="PTHR10846">
    <property type="entry name" value="SODIUM/POTASSIUM/CALCIUM EXCHANGER"/>
    <property type="match status" value="1"/>
</dbReference>
<keyword evidence="2 5" id="KW-0812">Transmembrane</keyword>
<organism evidence="7 8">
    <name type="scientific">Crenobacter cavernae</name>
    <dbReference type="NCBI Taxonomy" id="2290923"/>
    <lineage>
        <taxon>Bacteria</taxon>
        <taxon>Pseudomonadati</taxon>
        <taxon>Pseudomonadota</taxon>
        <taxon>Betaproteobacteria</taxon>
        <taxon>Neisseriales</taxon>
        <taxon>Neisseriaceae</taxon>
        <taxon>Crenobacter</taxon>
    </lineage>
</organism>
<feature type="transmembrane region" description="Helical" evidence="5">
    <location>
        <begin position="316"/>
        <end position="334"/>
    </location>
</feature>
<feature type="transmembrane region" description="Helical" evidence="5">
    <location>
        <begin position="121"/>
        <end position="137"/>
    </location>
</feature>
<feature type="transmembrane region" description="Helical" evidence="5">
    <location>
        <begin position="143"/>
        <end position="161"/>
    </location>
</feature>
<reference evidence="7 8" key="1">
    <citation type="submission" date="2018-10" db="EMBL/GenBank/DDBJ databases">
        <title>Draft genome of Fastidiocella sp. strain 375T, a bacterium isolated from a karstic cave dripping water.</title>
        <authorList>
            <person name="Coelho C."/>
            <person name="Verissimo A."/>
            <person name="Tiago I."/>
        </authorList>
    </citation>
    <scope>NUCLEOTIDE SEQUENCE [LARGE SCALE GENOMIC DNA]</scope>
    <source>
        <strain evidence="7 8">CAVE-375</strain>
    </source>
</reference>
<keyword evidence="4 5" id="KW-0472">Membrane</keyword>
<name>A0ABY0FE56_9NEIS</name>
<feature type="domain" description="Sodium/calcium exchanger membrane region" evidence="6">
    <location>
        <begin position="6"/>
        <end position="161"/>
    </location>
</feature>
<dbReference type="Proteomes" id="UP000290682">
    <property type="component" value="Unassembled WGS sequence"/>
</dbReference>